<gene>
    <name evidence="1" type="ORF">EDD60_102120</name>
</gene>
<accession>A0A4R3ZAW1</accession>
<dbReference type="Proteomes" id="UP000295515">
    <property type="component" value="Unassembled WGS sequence"/>
</dbReference>
<dbReference type="RefSeq" id="WP_066446345.1">
    <property type="nucleotide sequence ID" value="NZ_JANKBF010000003.1"/>
</dbReference>
<evidence type="ECO:0000313" key="1">
    <source>
        <dbReference type="EMBL" id="TCW02155.1"/>
    </source>
</evidence>
<evidence type="ECO:0000313" key="2">
    <source>
        <dbReference type="Proteomes" id="UP000295515"/>
    </source>
</evidence>
<organism evidence="1 2">
    <name type="scientific">Longibaculum muris</name>
    <dbReference type="NCBI Taxonomy" id="1796628"/>
    <lineage>
        <taxon>Bacteria</taxon>
        <taxon>Bacillati</taxon>
        <taxon>Bacillota</taxon>
        <taxon>Erysipelotrichia</taxon>
        <taxon>Erysipelotrichales</taxon>
        <taxon>Coprobacillaceae</taxon>
        <taxon>Longibaculum</taxon>
    </lineage>
</organism>
<reference evidence="1 2" key="1">
    <citation type="submission" date="2019-03" db="EMBL/GenBank/DDBJ databases">
        <title>Genomic Encyclopedia of Type Strains, Phase IV (KMG-IV): sequencing the most valuable type-strain genomes for metagenomic binning, comparative biology and taxonomic classification.</title>
        <authorList>
            <person name="Goeker M."/>
        </authorList>
    </citation>
    <scope>NUCLEOTIDE SEQUENCE [LARGE SCALE GENOMIC DNA]</scope>
    <source>
        <strain evidence="1 2">DSM 29487</strain>
    </source>
</reference>
<sequence length="88" mass="10276">MFDKNLSEEEKINLLGLENLDDIEKDAIKEMFDSILLKSGFHSMRNTSSVTAPTLAMYTQNFMIIRRLLEIKEQNQQIIELLTEIKNK</sequence>
<dbReference type="EMBL" id="SMCQ01000002">
    <property type="protein sequence ID" value="TCW02155.1"/>
    <property type="molecule type" value="Genomic_DNA"/>
</dbReference>
<dbReference type="AlphaFoldDB" id="A0A4R3ZAW1"/>
<keyword evidence="2" id="KW-1185">Reference proteome</keyword>
<protein>
    <submittedName>
        <fullName evidence="1">Uncharacterized protein</fullName>
    </submittedName>
</protein>
<comment type="caution">
    <text evidence="1">The sequence shown here is derived from an EMBL/GenBank/DDBJ whole genome shotgun (WGS) entry which is preliminary data.</text>
</comment>
<proteinExistence type="predicted"/>
<name>A0A4R3ZAW1_9FIRM</name>
<dbReference type="GeneID" id="98914363"/>